<accession>Q6AVA0</accession>
<name>Q6AVA0_ORYSJ</name>
<evidence type="ECO:0000313" key="3">
    <source>
        <dbReference type="Proteomes" id="UP000000763"/>
    </source>
</evidence>
<dbReference type="Proteomes" id="UP000000763">
    <property type="component" value="Chromosome 5"/>
</dbReference>
<dbReference type="AlphaFoldDB" id="Q6AVA0"/>
<feature type="region of interest" description="Disordered" evidence="1">
    <location>
        <begin position="97"/>
        <end position="121"/>
    </location>
</feature>
<reference evidence="3" key="2">
    <citation type="journal article" date="2008" name="Nucleic Acids Res.">
        <title>The rice annotation project database (RAP-DB): 2008 update.</title>
        <authorList>
            <consortium name="The rice annotation project (RAP)"/>
        </authorList>
    </citation>
    <scope>GENOME REANNOTATION</scope>
    <source>
        <strain evidence="3">cv. Nipponbare</strain>
    </source>
</reference>
<evidence type="ECO:0000313" key="2">
    <source>
        <dbReference type="EMBL" id="AAT77313.1"/>
    </source>
</evidence>
<reference evidence="3" key="1">
    <citation type="journal article" date="2005" name="Nature">
        <title>The map-based sequence of the rice genome.</title>
        <authorList>
            <consortium name="International rice genome sequencing project (IRGSP)"/>
            <person name="Matsumoto T."/>
            <person name="Wu J."/>
            <person name="Kanamori H."/>
            <person name="Katayose Y."/>
            <person name="Fujisawa M."/>
            <person name="Namiki N."/>
            <person name="Mizuno H."/>
            <person name="Yamamoto K."/>
            <person name="Antonio B.A."/>
            <person name="Baba T."/>
            <person name="Sakata K."/>
            <person name="Nagamura Y."/>
            <person name="Aoki H."/>
            <person name="Arikawa K."/>
            <person name="Arita K."/>
            <person name="Bito T."/>
            <person name="Chiden Y."/>
            <person name="Fujitsuka N."/>
            <person name="Fukunaka R."/>
            <person name="Hamada M."/>
            <person name="Harada C."/>
            <person name="Hayashi A."/>
            <person name="Hijishita S."/>
            <person name="Honda M."/>
            <person name="Hosokawa S."/>
            <person name="Ichikawa Y."/>
            <person name="Idonuma A."/>
            <person name="Iijima M."/>
            <person name="Ikeda M."/>
            <person name="Ikeno M."/>
            <person name="Ito K."/>
            <person name="Ito S."/>
            <person name="Ito T."/>
            <person name="Ito Y."/>
            <person name="Ito Y."/>
            <person name="Iwabuchi A."/>
            <person name="Kamiya K."/>
            <person name="Karasawa W."/>
            <person name="Kurita K."/>
            <person name="Katagiri S."/>
            <person name="Kikuta A."/>
            <person name="Kobayashi H."/>
            <person name="Kobayashi N."/>
            <person name="Machita K."/>
            <person name="Maehara T."/>
            <person name="Masukawa M."/>
            <person name="Mizubayashi T."/>
            <person name="Mukai Y."/>
            <person name="Nagasaki H."/>
            <person name="Nagata Y."/>
            <person name="Naito S."/>
            <person name="Nakashima M."/>
            <person name="Nakama Y."/>
            <person name="Nakamichi Y."/>
            <person name="Nakamura M."/>
            <person name="Meguro A."/>
            <person name="Negishi M."/>
            <person name="Ohta I."/>
            <person name="Ohta T."/>
            <person name="Okamoto M."/>
            <person name="Ono N."/>
            <person name="Saji S."/>
            <person name="Sakaguchi M."/>
            <person name="Sakai K."/>
            <person name="Shibata M."/>
            <person name="Shimokawa T."/>
            <person name="Song J."/>
            <person name="Takazaki Y."/>
            <person name="Terasawa K."/>
            <person name="Tsugane M."/>
            <person name="Tsuji K."/>
            <person name="Ueda S."/>
            <person name="Waki K."/>
            <person name="Yamagata H."/>
            <person name="Yamamoto M."/>
            <person name="Yamamoto S."/>
            <person name="Yamane H."/>
            <person name="Yoshiki S."/>
            <person name="Yoshihara R."/>
            <person name="Yukawa K."/>
            <person name="Zhong H."/>
            <person name="Yano M."/>
            <person name="Yuan Q."/>
            <person name="Ouyang S."/>
            <person name="Liu J."/>
            <person name="Jones K.M."/>
            <person name="Gansberger K."/>
            <person name="Moffat K."/>
            <person name="Hill J."/>
            <person name="Bera J."/>
            <person name="Fadrosh D."/>
            <person name="Jin S."/>
            <person name="Johri S."/>
            <person name="Kim M."/>
            <person name="Overton L."/>
            <person name="Reardon M."/>
            <person name="Tsitrin T."/>
            <person name="Vuong H."/>
            <person name="Weaver B."/>
            <person name="Ciecko A."/>
            <person name="Tallon L."/>
            <person name="Jackson J."/>
            <person name="Pai G."/>
            <person name="Aken S.V."/>
            <person name="Utterback T."/>
            <person name="Reidmuller S."/>
            <person name="Feldblyum T."/>
            <person name="Hsiao J."/>
            <person name="Zismann V."/>
            <person name="Iobst S."/>
            <person name="de Vazeille A.R."/>
            <person name="Buell C.R."/>
            <person name="Ying K."/>
            <person name="Li Y."/>
            <person name="Lu T."/>
            <person name="Huang Y."/>
            <person name="Zhao Q."/>
            <person name="Feng Q."/>
            <person name="Zhang L."/>
            <person name="Zhu J."/>
            <person name="Weng Q."/>
            <person name="Mu J."/>
            <person name="Lu Y."/>
            <person name="Fan D."/>
            <person name="Liu Y."/>
            <person name="Guan J."/>
            <person name="Zhang Y."/>
            <person name="Yu S."/>
            <person name="Liu X."/>
            <person name="Zhang Y."/>
            <person name="Hong G."/>
            <person name="Han B."/>
            <person name="Choisne N."/>
            <person name="Demange N."/>
            <person name="Orjeda G."/>
            <person name="Samain S."/>
            <person name="Cattolico L."/>
            <person name="Pelletier E."/>
            <person name="Couloux A."/>
            <person name="Segurens B."/>
            <person name="Wincker P."/>
            <person name="D'Hont A."/>
            <person name="Scarpelli C."/>
            <person name="Weissenbach J."/>
            <person name="Salanoubat M."/>
            <person name="Quetier F."/>
            <person name="Yu Y."/>
            <person name="Kim H.R."/>
            <person name="Rambo T."/>
            <person name="Currie J."/>
            <person name="Collura K."/>
            <person name="Luo M."/>
            <person name="Yang T."/>
            <person name="Ammiraju J.S.S."/>
            <person name="Engler F."/>
            <person name="Soderlund C."/>
            <person name="Wing R.A."/>
            <person name="Palmer L.E."/>
            <person name="de la Bastide M."/>
            <person name="Spiegel L."/>
            <person name="Nascimento L."/>
            <person name="Zutavern T."/>
            <person name="O'Shaughnessy A."/>
            <person name="Dike S."/>
            <person name="Dedhia N."/>
            <person name="Preston R."/>
            <person name="Balija V."/>
            <person name="McCombie W.R."/>
            <person name="Chow T."/>
            <person name="Chen H."/>
            <person name="Chung M."/>
            <person name="Chen C."/>
            <person name="Shaw J."/>
            <person name="Wu H."/>
            <person name="Hsiao K."/>
            <person name="Chao Y."/>
            <person name="Chu M."/>
            <person name="Cheng C."/>
            <person name="Hour A."/>
            <person name="Lee P."/>
            <person name="Lin S."/>
            <person name="Lin Y."/>
            <person name="Liou J."/>
            <person name="Liu S."/>
            <person name="Hsing Y."/>
            <person name="Raghuvanshi S."/>
            <person name="Mohanty A."/>
            <person name="Bharti A.K."/>
            <person name="Gaur A."/>
            <person name="Gupta V."/>
            <person name="Kumar D."/>
            <person name="Ravi V."/>
            <person name="Vij S."/>
            <person name="Kapur A."/>
            <person name="Khurana P."/>
            <person name="Khurana P."/>
            <person name="Khurana J.P."/>
            <person name="Tyagi A.K."/>
            <person name="Gaikwad K."/>
            <person name="Singh A."/>
            <person name="Dalal V."/>
            <person name="Srivastava S."/>
            <person name="Dixit A."/>
            <person name="Pal A.K."/>
            <person name="Ghazi I.A."/>
            <person name="Yadav M."/>
            <person name="Pandit A."/>
            <person name="Bhargava A."/>
            <person name="Sureshbabu K."/>
            <person name="Batra K."/>
            <person name="Sharma T.R."/>
            <person name="Mohapatra T."/>
            <person name="Singh N.K."/>
            <person name="Messing J."/>
            <person name="Nelson A.B."/>
            <person name="Fuks G."/>
            <person name="Kavchok S."/>
            <person name="Keizer G."/>
            <person name="Linton E."/>
            <person name="Llaca V."/>
            <person name="Song R."/>
            <person name="Tanyolac B."/>
            <person name="Young S."/>
            <person name="Ho-Il K."/>
            <person name="Hahn J.H."/>
            <person name="Sangsakoo G."/>
            <person name="Vanavichit A."/>
            <person name="de Mattos Luiz.A.T."/>
            <person name="Zimmer P.D."/>
            <person name="Malone G."/>
            <person name="Dellagostin O."/>
            <person name="de Oliveira A.C."/>
            <person name="Bevan M."/>
            <person name="Bancroft I."/>
            <person name="Minx P."/>
            <person name="Cordum H."/>
            <person name="Wilson R."/>
            <person name="Cheng Z."/>
            <person name="Jin W."/>
            <person name="Jiang J."/>
            <person name="Leong S.A."/>
            <person name="Iwama H."/>
            <person name="Gojobori T."/>
            <person name="Itoh T."/>
            <person name="Niimura Y."/>
            <person name="Fujii Y."/>
            <person name="Habara T."/>
            <person name="Sakai H."/>
            <person name="Sato Y."/>
            <person name="Wilson G."/>
            <person name="Kumar K."/>
            <person name="McCouch S."/>
            <person name="Juretic N."/>
            <person name="Hoen D."/>
            <person name="Wright S."/>
            <person name="Bruskiewich R."/>
            <person name="Bureau T."/>
            <person name="Miyao A."/>
            <person name="Hirochika H."/>
            <person name="Nishikawa T."/>
            <person name="Kadowaki K."/>
            <person name="Sugiura M."/>
            <person name="Burr B."/>
            <person name="Sasaki T."/>
        </authorList>
    </citation>
    <scope>NUCLEOTIDE SEQUENCE [LARGE SCALE GENOMIC DNA]</scope>
    <source>
        <strain evidence="3">cv. Nipponbare</strain>
    </source>
</reference>
<sequence>MVLLERWKGHARASRRISGRAEAAGCCRLLPDLRSVPGGARDAEAENGARWRAWGCGWVASAGGERQREQQDRSEVAWRWRWRWKERSVHTVALVEGEADGGQRQGHGGRCQEAAARRGRG</sequence>
<dbReference type="EMBL" id="AC104710">
    <property type="protein sequence ID" value="AAT77313.1"/>
    <property type="molecule type" value="Genomic_DNA"/>
</dbReference>
<proteinExistence type="predicted"/>
<protein>
    <submittedName>
        <fullName evidence="2">Uncharacterized protein</fullName>
    </submittedName>
</protein>
<gene>
    <name evidence="2" type="ORF">OJ1286_E05.3</name>
</gene>
<evidence type="ECO:0000256" key="1">
    <source>
        <dbReference type="SAM" id="MobiDB-lite"/>
    </source>
</evidence>
<organism evidence="2 3">
    <name type="scientific">Oryza sativa subsp. japonica</name>
    <name type="common">Rice</name>
    <dbReference type="NCBI Taxonomy" id="39947"/>
    <lineage>
        <taxon>Eukaryota</taxon>
        <taxon>Viridiplantae</taxon>
        <taxon>Streptophyta</taxon>
        <taxon>Embryophyta</taxon>
        <taxon>Tracheophyta</taxon>
        <taxon>Spermatophyta</taxon>
        <taxon>Magnoliopsida</taxon>
        <taxon>Liliopsida</taxon>
        <taxon>Poales</taxon>
        <taxon>Poaceae</taxon>
        <taxon>BOP clade</taxon>
        <taxon>Oryzoideae</taxon>
        <taxon>Oryzeae</taxon>
        <taxon>Oryzinae</taxon>
        <taxon>Oryza</taxon>
        <taxon>Oryza sativa</taxon>
    </lineage>
</organism>